<keyword evidence="2" id="KW-1185">Reference proteome</keyword>
<dbReference type="EMBL" id="OX395141">
    <property type="protein sequence ID" value="CAI5794714.1"/>
    <property type="molecule type" value="Genomic_DNA"/>
</dbReference>
<protein>
    <submittedName>
        <fullName evidence="1">Uncharacterized protein</fullName>
    </submittedName>
</protein>
<accession>A0AA35LFL8</accession>
<name>A0AA35LFL8_9SAUR</name>
<evidence type="ECO:0000313" key="2">
    <source>
        <dbReference type="Proteomes" id="UP001178461"/>
    </source>
</evidence>
<dbReference type="Proteomes" id="UP001178461">
    <property type="component" value="Chromosome 15"/>
</dbReference>
<sequence>MSLFGRGLPSGEKGIRKSLDSNSHQPLLPAMASDVGGLNVTLSEGPRGLKKGAKALTQTGINERLYLYIPLLSLSLWLLGEAGRRLPWPSHCSMQRLRVTLQFLNMCMQENESFCVCWWGVDSLNPPRATKCKSSSAFPS</sequence>
<proteinExistence type="predicted"/>
<gene>
    <name evidence="1" type="ORF">PODLI_1B042561</name>
</gene>
<organism evidence="1 2">
    <name type="scientific">Podarcis lilfordi</name>
    <name type="common">Lilford's wall lizard</name>
    <dbReference type="NCBI Taxonomy" id="74358"/>
    <lineage>
        <taxon>Eukaryota</taxon>
        <taxon>Metazoa</taxon>
        <taxon>Chordata</taxon>
        <taxon>Craniata</taxon>
        <taxon>Vertebrata</taxon>
        <taxon>Euteleostomi</taxon>
        <taxon>Lepidosauria</taxon>
        <taxon>Squamata</taxon>
        <taxon>Bifurcata</taxon>
        <taxon>Unidentata</taxon>
        <taxon>Episquamata</taxon>
        <taxon>Laterata</taxon>
        <taxon>Lacertibaenia</taxon>
        <taxon>Lacertidae</taxon>
        <taxon>Podarcis</taxon>
    </lineage>
</organism>
<dbReference type="AlphaFoldDB" id="A0AA35LFL8"/>
<reference evidence="1" key="1">
    <citation type="submission" date="2022-12" db="EMBL/GenBank/DDBJ databases">
        <authorList>
            <person name="Alioto T."/>
            <person name="Alioto T."/>
            <person name="Gomez Garrido J."/>
        </authorList>
    </citation>
    <scope>NUCLEOTIDE SEQUENCE</scope>
</reference>
<evidence type="ECO:0000313" key="1">
    <source>
        <dbReference type="EMBL" id="CAI5794714.1"/>
    </source>
</evidence>